<evidence type="ECO:0000256" key="2">
    <source>
        <dbReference type="SAM" id="Phobius"/>
    </source>
</evidence>
<feature type="compositionally biased region" description="Low complexity" evidence="1">
    <location>
        <begin position="26"/>
        <end position="36"/>
    </location>
</feature>
<dbReference type="EMBL" id="VJMH01004142">
    <property type="protein sequence ID" value="KAF0703646.1"/>
    <property type="molecule type" value="Genomic_DNA"/>
</dbReference>
<evidence type="ECO:0000313" key="8">
    <source>
        <dbReference type="EMBL" id="VFT96269.1"/>
    </source>
</evidence>
<feature type="region of interest" description="Disordered" evidence="1">
    <location>
        <begin position="16"/>
        <end position="36"/>
    </location>
</feature>
<organism evidence="6 9">
    <name type="scientific">Aphanomyces stellatus</name>
    <dbReference type="NCBI Taxonomy" id="120398"/>
    <lineage>
        <taxon>Eukaryota</taxon>
        <taxon>Sar</taxon>
        <taxon>Stramenopiles</taxon>
        <taxon>Oomycota</taxon>
        <taxon>Saprolegniomycetes</taxon>
        <taxon>Saprolegniales</taxon>
        <taxon>Verrucalvaceae</taxon>
        <taxon>Aphanomyces</taxon>
    </lineage>
</organism>
<dbReference type="EMBL" id="VJMH01006589">
    <property type="protein sequence ID" value="KAF0688904.1"/>
    <property type="molecule type" value="Genomic_DNA"/>
</dbReference>
<sequence length="181" mass="19402">MYMNYVFVLDATTSAPRAPSTSHLRSTSAPTAAPALPTPWHDGTTIVVAVVAAAAVLVVGLVLLWRCCRAPNEKTMRTASIAVAASGGRESTDSDQTEPSWIVAFDQQLIEDDANERAAAKLAASESVWREIGTPMPNKCGKCGRIDSDALFVDATFFGMRCLDCYGLVDSPLPVEDYIVF</sequence>
<dbReference type="Proteomes" id="UP000332933">
    <property type="component" value="Unassembled WGS sequence"/>
</dbReference>
<dbReference type="AlphaFoldDB" id="A0A485KIK1"/>
<evidence type="ECO:0000313" key="4">
    <source>
        <dbReference type="EMBL" id="KAF0690812.1"/>
    </source>
</evidence>
<evidence type="ECO:0000313" key="6">
    <source>
        <dbReference type="EMBL" id="VFT84491.1"/>
    </source>
</evidence>
<evidence type="ECO:0000313" key="7">
    <source>
        <dbReference type="EMBL" id="VFT94580.1"/>
    </source>
</evidence>
<protein>
    <submittedName>
        <fullName evidence="7">Aste57867_17837 protein</fullName>
    </submittedName>
    <submittedName>
        <fullName evidence="8">Aste57867_19564 protein</fullName>
    </submittedName>
    <submittedName>
        <fullName evidence="6">Aste57867_7583 protein</fullName>
    </submittedName>
</protein>
<evidence type="ECO:0000313" key="9">
    <source>
        <dbReference type="Proteomes" id="UP000332933"/>
    </source>
</evidence>
<keyword evidence="2" id="KW-0812">Transmembrane</keyword>
<reference evidence="6 9" key="1">
    <citation type="submission" date="2019-03" db="EMBL/GenBank/DDBJ databases">
        <authorList>
            <person name="Gaulin E."/>
            <person name="Dumas B."/>
        </authorList>
    </citation>
    <scope>NUCLEOTIDE SEQUENCE [LARGE SCALE GENOMIC DNA]</scope>
    <source>
        <strain evidence="6">CBS 568.67</strain>
    </source>
</reference>
<evidence type="ECO:0000256" key="1">
    <source>
        <dbReference type="SAM" id="MobiDB-lite"/>
    </source>
</evidence>
<evidence type="ECO:0000313" key="3">
    <source>
        <dbReference type="EMBL" id="KAF0688904.1"/>
    </source>
</evidence>
<gene>
    <name evidence="6" type="primary">Aste57867_7583</name>
    <name evidence="7" type="synonym">Aste57867_17837</name>
    <name evidence="8" type="synonym">Aste57867_19564</name>
    <name evidence="5" type="ORF">As57867_007556</name>
    <name evidence="4" type="ORF">As57867_017776</name>
    <name evidence="3" type="ORF">As57867_019500</name>
    <name evidence="7" type="ORF">ASTE57867_17837</name>
    <name evidence="8" type="ORF">ASTE57867_19564</name>
    <name evidence="6" type="ORF">ASTE57867_7583</name>
</gene>
<dbReference type="EMBL" id="CAADRA010006611">
    <property type="protein sequence ID" value="VFT96269.1"/>
    <property type="molecule type" value="Genomic_DNA"/>
</dbReference>
<feature type="transmembrane region" description="Helical" evidence="2">
    <location>
        <begin position="46"/>
        <end position="67"/>
    </location>
</feature>
<keyword evidence="2" id="KW-0472">Membrane</keyword>
<name>A0A485KIK1_9STRA</name>
<feature type="compositionally biased region" description="Polar residues" evidence="1">
    <location>
        <begin position="16"/>
        <end position="25"/>
    </location>
</feature>
<proteinExistence type="predicted"/>
<dbReference type="EMBL" id="CAADRA010004154">
    <property type="protein sequence ID" value="VFT84491.1"/>
    <property type="molecule type" value="Genomic_DNA"/>
</dbReference>
<accession>A0A485KIK1</accession>
<dbReference type="EMBL" id="VJMH01006307">
    <property type="protein sequence ID" value="KAF0690812.1"/>
    <property type="molecule type" value="Genomic_DNA"/>
</dbReference>
<keyword evidence="9" id="KW-1185">Reference proteome</keyword>
<keyword evidence="2" id="KW-1133">Transmembrane helix</keyword>
<reference evidence="3" key="2">
    <citation type="submission" date="2019-06" db="EMBL/GenBank/DDBJ databases">
        <title>Genomics analysis of Aphanomyces spp. identifies a new class of oomycete effector associated with host adaptation.</title>
        <authorList>
            <person name="Gaulin E."/>
        </authorList>
    </citation>
    <scope>NUCLEOTIDE SEQUENCE</scope>
    <source>
        <strain evidence="3">CBS 578.67</strain>
    </source>
</reference>
<dbReference type="EMBL" id="CAADRA010006328">
    <property type="protein sequence ID" value="VFT94580.1"/>
    <property type="molecule type" value="Genomic_DNA"/>
</dbReference>
<evidence type="ECO:0000313" key="5">
    <source>
        <dbReference type="EMBL" id="KAF0703646.1"/>
    </source>
</evidence>